<keyword evidence="3" id="KW-1185">Reference proteome</keyword>
<dbReference type="PANTHER" id="PTHR47723">
    <property type="entry name" value="OS05G0353850 PROTEIN"/>
    <property type="match status" value="1"/>
</dbReference>
<accession>A0AA88WYW1</accession>
<sequence length="140" mass="15694">MGVLKEKQKSGIGGLIRDDKGQWLGGFYSSLPNCESLEGKLHGILKALQIIEDRDLHAASVETGSLIADQLLTNRQVVSLHPMNNLIKDNCFLLFATNSKILDELREDNQCTEKVSKTVTPQQKIKTRLSFSFYDDSNNR</sequence>
<dbReference type="Proteomes" id="UP001188597">
    <property type="component" value="Unassembled WGS sequence"/>
</dbReference>
<dbReference type="GO" id="GO:0003676">
    <property type="term" value="F:nucleic acid binding"/>
    <property type="evidence" value="ECO:0007669"/>
    <property type="project" value="InterPro"/>
</dbReference>
<protein>
    <recommendedName>
        <fullName evidence="1">RNase H type-1 domain-containing protein</fullName>
    </recommendedName>
</protein>
<comment type="caution">
    <text evidence="2">The sequence shown here is derived from an EMBL/GenBank/DDBJ whole genome shotgun (WGS) entry which is preliminary data.</text>
</comment>
<gene>
    <name evidence="2" type="ORF">RJ639_032166</name>
</gene>
<dbReference type="Gene3D" id="3.30.420.10">
    <property type="entry name" value="Ribonuclease H-like superfamily/Ribonuclease H"/>
    <property type="match status" value="1"/>
</dbReference>
<name>A0AA88WYW1_9ASTE</name>
<feature type="domain" description="RNase H type-1" evidence="1">
    <location>
        <begin position="4"/>
        <end position="116"/>
    </location>
</feature>
<dbReference type="InterPro" id="IPR044730">
    <property type="entry name" value="RNase_H-like_dom_plant"/>
</dbReference>
<evidence type="ECO:0000259" key="1">
    <source>
        <dbReference type="Pfam" id="PF13456"/>
    </source>
</evidence>
<dbReference type="GO" id="GO:0004523">
    <property type="term" value="F:RNA-DNA hybrid ribonuclease activity"/>
    <property type="evidence" value="ECO:0007669"/>
    <property type="project" value="InterPro"/>
</dbReference>
<dbReference type="EMBL" id="JAVXUP010000149">
    <property type="protein sequence ID" value="KAK3036397.1"/>
    <property type="molecule type" value="Genomic_DNA"/>
</dbReference>
<dbReference type="PANTHER" id="PTHR47723:SF19">
    <property type="entry name" value="POLYNUCLEOTIDYL TRANSFERASE, RIBONUCLEASE H-LIKE SUPERFAMILY PROTEIN"/>
    <property type="match status" value="1"/>
</dbReference>
<evidence type="ECO:0000313" key="3">
    <source>
        <dbReference type="Proteomes" id="UP001188597"/>
    </source>
</evidence>
<organism evidence="2 3">
    <name type="scientific">Escallonia herrerae</name>
    <dbReference type="NCBI Taxonomy" id="1293975"/>
    <lineage>
        <taxon>Eukaryota</taxon>
        <taxon>Viridiplantae</taxon>
        <taxon>Streptophyta</taxon>
        <taxon>Embryophyta</taxon>
        <taxon>Tracheophyta</taxon>
        <taxon>Spermatophyta</taxon>
        <taxon>Magnoliopsida</taxon>
        <taxon>eudicotyledons</taxon>
        <taxon>Gunneridae</taxon>
        <taxon>Pentapetalae</taxon>
        <taxon>asterids</taxon>
        <taxon>campanulids</taxon>
        <taxon>Escalloniales</taxon>
        <taxon>Escalloniaceae</taxon>
        <taxon>Escallonia</taxon>
    </lineage>
</organism>
<dbReference type="InterPro" id="IPR002156">
    <property type="entry name" value="RNaseH_domain"/>
</dbReference>
<reference evidence="2" key="1">
    <citation type="submission" date="2022-12" db="EMBL/GenBank/DDBJ databases">
        <title>Draft genome assemblies for two species of Escallonia (Escalloniales).</title>
        <authorList>
            <person name="Chanderbali A."/>
            <person name="Dervinis C."/>
            <person name="Anghel I."/>
            <person name="Soltis D."/>
            <person name="Soltis P."/>
            <person name="Zapata F."/>
        </authorList>
    </citation>
    <scope>NUCLEOTIDE SEQUENCE</scope>
    <source>
        <strain evidence="2">UCBG64.0493</strain>
        <tissue evidence="2">Leaf</tissue>
    </source>
</reference>
<dbReference type="CDD" id="cd06222">
    <property type="entry name" value="RNase_H_like"/>
    <property type="match status" value="1"/>
</dbReference>
<dbReference type="Pfam" id="PF13456">
    <property type="entry name" value="RVT_3"/>
    <property type="match status" value="1"/>
</dbReference>
<dbReference type="InterPro" id="IPR036397">
    <property type="entry name" value="RNaseH_sf"/>
</dbReference>
<evidence type="ECO:0000313" key="2">
    <source>
        <dbReference type="EMBL" id="KAK3036397.1"/>
    </source>
</evidence>
<dbReference type="InterPro" id="IPR053151">
    <property type="entry name" value="RNase_H-like"/>
</dbReference>
<proteinExistence type="predicted"/>
<feature type="non-terminal residue" evidence="2">
    <location>
        <position position="140"/>
    </location>
</feature>
<dbReference type="AlphaFoldDB" id="A0AA88WYW1"/>